<protein>
    <submittedName>
        <fullName evidence="1">Uncharacterized protein</fullName>
    </submittedName>
</protein>
<reference evidence="1" key="1">
    <citation type="submission" date="2021-05" db="EMBL/GenBank/DDBJ databases">
        <authorList>
            <person name="Alioto T."/>
            <person name="Alioto T."/>
            <person name="Gomez Garrido J."/>
        </authorList>
    </citation>
    <scope>NUCLEOTIDE SEQUENCE</scope>
</reference>
<organism evidence="1">
    <name type="scientific">Cacopsylla melanoneura</name>
    <dbReference type="NCBI Taxonomy" id="428564"/>
    <lineage>
        <taxon>Eukaryota</taxon>
        <taxon>Metazoa</taxon>
        <taxon>Ecdysozoa</taxon>
        <taxon>Arthropoda</taxon>
        <taxon>Hexapoda</taxon>
        <taxon>Insecta</taxon>
        <taxon>Pterygota</taxon>
        <taxon>Neoptera</taxon>
        <taxon>Paraneoptera</taxon>
        <taxon>Hemiptera</taxon>
        <taxon>Sternorrhyncha</taxon>
        <taxon>Psylloidea</taxon>
        <taxon>Psyllidae</taxon>
        <taxon>Psyllinae</taxon>
        <taxon>Cacopsylla</taxon>
    </lineage>
</organism>
<proteinExistence type="predicted"/>
<accession>A0A8D8ZQS8</accession>
<evidence type="ECO:0000313" key="1">
    <source>
        <dbReference type="EMBL" id="CAG6752194.1"/>
    </source>
</evidence>
<dbReference type="EMBL" id="HBUF01532461">
    <property type="protein sequence ID" value="CAG6752194.1"/>
    <property type="molecule type" value="Transcribed_RNA"/>
</dbReference>
<sequence>MSTATQQAAVLGIETQQQFSSYLLFVARSNFPCLQLLLLFQFVVTLPLQSDSIFLSLRFSSQSPTLPPIQSLLYPMSKLWMGIGDPRVFHQSSPRTVPH</sequence>
<dbReference type="AlphaFoldDB" id="A0A8D8ZQS8"/>
<name>A0A8D8ZQS8_9HEMI</name>